<protein>
    <submittedName>
        <fullName evidence="3">Uncharacterized protein</fullName>
    </submittedName>
</protein>
<feature type="coiled-coil region" evidence="1">
    <location>
        <begin position="247"/>
        <end position="274"/>
    </location>
</feature>
<dbReference type="AlphaFoldDB" id="A0AA39XT64"/>
<evidence type="ECO:0000256" key="2">
    <source>
        <dbReference type="SAM" id="MobiDB-lite"/>
    </source>
</evidence>
<feature type="region of interest" description="Disordered" evidence="2">
    <location>
        <begin position="1"/>
        <end position="113"/>
    </location>
</feature>
<dbReference type="Proteomes" id="UP001174936">
    <property type="component" value="Unassembled WGS sequence"/>
</dbReference>
<feature type="compositionally biased region" description="Basic residues" evidence="2">
    <location>
        <begin position="53"/>
        <end position="62"/>
    </location>
</feature>
<comment type="caution">
    <text evidence="3">The sequence shown here is derived from an EMBL/GenBank/DDBJ whole genome shotgun (WGS) entry which is preliminary data.</text>
</comment>
<feature type="compositionally biased region" description="Low complexity" evidence="2">
    <location>
        <begin position="63"/>
        <end position="79"/>
    </location>
</feature>
<feature type="compositionally biased region" description="Low complexity" evidence="2">
    <location>
        <begin position="13"/>
        <end position="38"/>
    </location>
</feature>
<evidence type="ECO:0000313" key="3">
    <source>
        <dbReference type="EMBL" id="KAK0639340.1"/>
    </source>
</evidence>
<evidence type="ECO:0000256" key="1">
    <source>
        <dbReference type="SAM" id="Coils"/>
    </source>
</evidence>
<reference evidence="3" key="1">
    <citation type="submission" date="2023-06" db="EMBL/GenBank/DDBJ databases">
        <title>Genome-scale phylogeny and comparative genomics of the fungal order Sordariales.</title>
        <authorList>
            <consortium name="Lawrence Berkeley National Laboratory"/>
            <person name="Hensen N."/>
            <person name="Bonometti L."/>
            <person name="Westerberg I."/>
            <person name="Brannstrom I.O."/>
            <person name="Guillou S."/>
            <person name="Cros-Aarteil S."/>
            <person name="Calhoun S."/>
            <person name="Haridas S."/>
            <person name="Kuo A."/>
            <person name="Mondo S."/>
            <person name="Pangilinan J."/>
            <person name="Riley R."/>
            <person name="Labutti K."/>
            <person name="Andreopoulos B."/>
            <person name="Lipzen A."/>
            <person name="Chen C."/>
            <person name="Yanf M."/>
            <person name="Daum C."/>
            <person name="Ng V."/>
            <person name="Clum A."/>
            <person name="Steindorff A."/>
            <person name="Ohm R."/>
            <person name="Martin F."/>
            <person name="Silar P."/>
            <person name="Natvig D."/>
            <person name="Lalanne C."/>
            <person name="Gautier V."/>
            <person name="Ament-Velasquez S.L."/>
            <person name="Kruys A."/>
            <person name="Hutchinson M.I."/>
            <person name="Powell A.J."/>
            <person name="Barry K."/>
            <person name="Miller A.N."/>
            <person name="Grigoriev I.V."/>
            <person name="Debuchy R."/>
            <person name="Gladieux P."/>
            <person name="Thoren M.H."/>
            <person name="Johannesson H."/>
        </authorList>
    </citation>
    <scope>NUCLEOTIDE SEQUENCE</scope>
    <source>
        <strain evidence="3">SMH2532-1</strain>
    </source>
</reference>
<name>A0AA39XT64_9PEZI</name>
<keyword evidence="1" id="KW-0175">Coiled coil</keyword>
<gene>
    <name evidence="3" type="ORF">B0T16DRAFT_242515</name>
</gene>
<feature type="region of interest" description="Disordered" evidence="2">
    <location>
        <begin position="358"/>
        <end position="395"/>
    </location>
</feature>
<feature type="compositionally biased region" description="Polar residues" evidence="2">
    <location>
        <begin position="378"/>
        <end position="389"/>
    </location>
</feature>
<sequence length="395" mass="42603">MPNEDLPGHFALDSPPASASDSSPSQPNTNANGNGNNLAHHEGHLPQTPPNPKRPRPTHQQHSRSPSLPSPLAMSLHHLGIGTPSPLLRQLSTFSSPPTWGSPPLLGIGITGKDDHHEGLLSVEASSPSSGLEEEVDADHELTQDGKDVLVQRLGDLIQHLRGAVRVQNLGELHGKVDEMKAVLGSGRGASLAGMGGGDDMLSAKRLSSPSGRPQGDLSFQARPLEEPELVVSAIPPAGETNPPDVTAEVALEAEKLNAELVKLAERLRKRKEESDHIQAMLVERAETAAAHILELQGYVAELEDEIGGNESDLRHLRIELRAIQTLCHEFVPPDADPDLVQSIENWKSDWARLRERMSSNKKSRRHRQGGDGEGDSTILTPSVSSMSMLESPFR</sequence>
<dbReference type="EMBL" id="JAULSV010000007">
    <property type="protein sequence ID" value="KAK0639340.1"/>
    <property type="molecule type" value="Genomic_DNA"/>
</dbReference>
<keyword evidence="4" id="KW-1185">Reference proteome</keyword>
<feature type="compositionally biased region" description="Polar residues" evidence="2">
    <location>
        <begin position="90"/>
        <end position="99"/>
    </location>
</feature>
<organism evidence="3 4">
    <name type="scientific">Cercophora newfieldiana</name>
    <dbReference type="NCBI Taxonomy" id="92897"/>
    <lineage>
        <taxon>Eukaryota</taxon>
        <taxon>Fungi</taxon>
        <taxon>Dikarya</taxon>
        <taxon>Ascomycota</taxon>
        <taxon>Pezizomycotina</taxon>
        <taxon>Sordariomycetes</taxon>
        <taxon>Sordariomycetidae</taxon>
        <taxon>Sordariales</taxon>
        <taxon>Lasiosphaeriaceae</taxon>
        <taxon>Cercophora</taxon>
    </lineage>
</organism>
<proteinExistence type="predicted"/>
<accession>A0AA39XT64</accession>
<evidence type="ECO:0000313" key="4">
    <source>
        <dbReference type="Proteomes" id="UP001174936"/>
    </source>
</evidence>